<protein>
    <recommendedName>
        <fullName evidence="2">HPP transmembrane region domain-containing protein</fullName>
    </recommendedName>
</protein>
<feature type="transmembrane region" description="Helical" evidence="1">
    <location>
        <begin position="43"/>
        <end position="64"/>
    </location>
</feature>
<name>A0A9W4U1B5_9ASCO</name>
<dbReference type="InterPro" id="IPR007065">
    <property type="entry name" value="HPP"/>
</dbReference>
<accession>A0A9W4U1B5</accession>
<dbReference type="EMBL" id="CANTUO010000006">
    <property type="protein sequence ID" value="CAI5760346.1"/>
    <property type="molecule type" value="Genomic_DNA"/>
</dbReference>
<comment type="caution">
    <text evidence="3">The sequence shown here is derived from an EMBL/GenBank/DDBJ whole genome shotgun (WGS) entry which is preliminary data.</text>
</comment>
<feature type="transmembrane region" description="Helical" evidence="1">
    <location>
        <begin position="76"/>
        <end position="93"/>
    </location>
</feature>
<evidence type="ECO:0000256" key="1">
    <source>
        <dbReference type="SAM" id="Phobius"/>
    </source>
</evidence>
<sequence>MVFTFIIDDIINPYLPSLNLSKHLPRYIGRFLGYHKLRPRHDYYLWIDIFLSTFVGILLIEGIFRSSNVFTTYHHAPIILASYGATAILTFNVNTSPLAQPRNVFFGHFIASLIGVCIQKLFSLSETGINHYYISGALSVSVASVVLTILNCAHPPAGASALLPSIDEQIRQMSWWYLPVQIISSILMIVVACIMGNIIRVYPTYWWSPLPLGQKYQKEEEEKEVKEGKPKVKSHTFKESMEIVKESGLNQIIIKVDSIIIPDTLELEEIQIDWLNTLKLELLKLDTINV</sequence>
<feature type="transmembrane region" description="Helical" evidence="1">
    <location>
        <begin position="176"/>
        <end position="199"/>
    </location>
</feature>
<organism evidence="3 4">
    <name type="scientific">Candida verbasci</name>
    <dbReference type="NCBI Taxonomy" id="1227364"/>
    <lineage>
        <taxon>Eukaryota</taxon>
        <taxon>Fungi</taxon>
        <taxon>Dikarya</taxon>
        <taxon>Ascomycota</taxon>
        <taxon>Saccharomycotina</taxon>
        <taxon>Pichiomycetes</taxon>
        <taxon>Debaryomycetaceae</taxon>
        <taxon>Candida/Lodderomyces clade</taxon>
        <taxon>Candida</taxon>
    </lineage>
</organism>
<dbReference type="Pfam" id="PF04982">
    <property type="entry name" value="TM_HPP"/>
    <property type="match status" value="1"/>
</dbReference>
<feature type="transmembrane region" description="Helical" evidence="1">
    <location>
        <begin position="105"/>
        <end position="122"/>
    </location>
</feature>
<proteinExistence type="predicted"/>
<dbReference type="PANTHER" id="PTHR33741">
    <property type="entry name" value="TRANSMEMBRANE PROTEIN DDB_G0269096-RELATED"/>
    <property type="match status" value="1"/>
</dbReference>
<evidence type="ECO:0000313" key="4">
    <source>
        <dbReference type="Proteomes" id="UP001152885"/>
    </source>
</evidence>
<dbReference type="Proteomes" id="UP001152885">
    <property type="component" value="Unassembled WGS sequence"/>
</dbReference>
<dbReference type="InterPro" id="IPR058581">
    <property type="entry name" value="TM_HPP"/>
</dbReference>
<keyword evidence="1" id="KW-0472">Membrane</keyword>
<dbReference type="OrthoDB" id="2016548at2759"/>
<feature type="domain" description="HPP transmembrane region" evidence="2">
    <location>
        <begin position="40"/>
        <end position="203"/>
    </location>
</feature>
<evidence type="ECO:0000259" key="2">
    <source>
        <dbReference type="Pfam" id="PF04982"/>
    </source>
</evidence>
<keyword evidence="1" id="KW-0812">Transmembrane</keyword>
<dbReference type="AlphaFoldDB" id="A0A9W4U1B5"/>
<keyword evidence="4" id="KW-1185">Reference proteome</keyword>
<evidence type="ECO:0000313" key="3">
    <source>
        <dbReference type="EMBL" id="CAI5760346.1"/>
    </source>
</evidence>
<reference evidence="3" key="1">
    <citation type="submission" date="2022-12" db="EMBL/GenBank/DDBJ databases">
        <authorList>
            <person name="Brejova B."/>
        </authorList>
    </citation>
    <scope>NUCLEOTIDE SEQUENCE</scope>
</reference>
<gene>
    <name evidence="3" type="ORF">CANVERA_P4856</name>
</gene>
<feature type="transmembrane region" description="Helical" evidence="1">
    <location>
        <begin position="134"/>
        <end position="156"/>
    </location>
</feature>
<keyword evidence="1" id="KW-1133">Transmembrane helix</keyword>
<dbReference type="PANTHER" id="PTHR33741:SF5">
    <property type="entry name" value="TRANSMEMBRANE PROTEIN DDB_G0269096-RELATED"/>
    <property type="match status" value="1"/>
</dbReference>